<accession>A0A9E9LZA5</accession>
<organism evidence="2 3">
    <name type="scientific">Oxalobacter vibrioformis</name>
    <dbReference type="NCBI Taxonomy" id="933080"/>
    <lineage>
        <taxon>Bacteria</taxon>
        <taxon>Pseudomonadati</taxon>
        <taxon>Pseudomonadota</taxon>
        <taxon>Betaproteobacteria</taxon>
        <taxon>Burkholderiales</taxon>
        <taxon>Oxalobacteraceae</taxon>
        <taxon>Oxalobacter</taxon>
    </lineage>
</organism>
<sequence>MKPRSPRFMPYLGRPLTAPTKPKRERKHSNIIKQWLDGADIEVYSKTKGRWVPAGEVPRWGADKLFRVKGVPLLWEKEQIAQHEGKAVEARVIGSSFGWHTEPSWEFDSPKMEYRVKPVPVVRDVVVKHGKIGITALWGAANPNVRFTFDPETGLPLSVELLKE</sequence>
<dbReference type="AlphaFoldDB" id="A0A9E9LZA5"/>
<gene>
    <name evidence="2" type="ORF">NB640_12360</name>
</gene>
<protein>
    <submittedName>
        <fullName evidence="2">Uncharacterized protein</fullName>
    </submittedName>
</protein>
<dbReference type="KEGG" id="ovb:NB640_12360"/>
<keyword evidence="3" id="KW-1185">Reference proteome</keyword>
<evidence type="ECO:0000313" key="2">
    <source>
        <dbReference type="EMBL" id="WAW09993.1"/>
    </source>
</evidence>
<dbReference type="EMBL" id="CP098242">
    <property type="protein sequence ID" value="WAW09993.1"/>
    <property type="molecule type" value="Genomic_DNA"/>
</dbReference>
<evidence type="ECO:0000256" key="1">
    <source>
        <dbReference type="SAM" id="MobiDB-lite"/>
    </source>
</evidence>
<dbReference type="RefSeq" id="WP_269308996.1">
    <property type="nucleotide sequence ID" value="NZ_CP098242.1"/>
</dbReference>
<reference evidence="2" key="1">
    <citation type="journal article" date="2022" name="Front. Microbiol.">
        <title>New perspectives on an old grouping: The genomic and phenotypic variability of Oxalobacter formigenes and the implications for calcium oxalate stone prevention.</title>
        <authorList>
            <person name="Chmiel J.A."/>
            <person name="Carr C."/>
            <person name="Stuivenberg G.A."/>
            <person name="Venema R."/>
            <person name="Chanyi R.M."/>
            <person name="Al K.F."/>
            <person name="Giguere D."/>
            <person name="Say H."/>
            <person name="Akouris P.P."/>
            <person name="Dominguez Romero S.A."/>
            <person name="Kwong A."/>
            <person name="Tai V."/>
            <person name="Koval S.F."/>
            <person name="Razvi H."/>
            <person name="Bjazevic J."/>
            <person name="Burton J.P."/>
        </authorList>
    </citation>
    <scope>NUCLEOTIDE SEQUENCE</scope>
    <source>
        <strain evidence="2">WoOx3</strain>
    </source>
</reference>
<proteinExistence type="predicted"/>
<evidence type="ECO:0000313" key="3">
    <source>
        <dbReference type="Proteomes" id="UP001156215"/>
    </source>
</evidence>
<name>A0A9E9LZA5_9BURK</name>
<dbReference type="Proteomes" id="UP001156215">
    <property type="component" value="Chromosome"/>
</dbReference>
<feature type="region of interest" description="Disordered" evidence="1">
    <location>
        <begin position="1"/>
        <end position="27"/>
    </location>
</feature>